<proteinExistence type="inferred from homology"/>
<dbReference type="HAMAP" id="MF_00240">
    <property type="entry name" value="LolA"/>
    <property type="match status" value="1"/>
</dbReference>
<evidence type="ECO:0000256" key="4">
    <source>
        <dbReference type="ARBA" id="ARBA00014035"/>
    </source>
</evidence>
<comment type="subunit">
    <text evidence="3 10">Monomer.</text>
</comment>
<dbReference type="PANTHER" id="PTHR35869:SF1">
    <property type="entry name" value="OUTER-MEMBRANE LIPOPROTEIN CARRIER PROTEIN"/>
    <property type="match status" value="1"/>
</dbReference>
<dbReference type="NCBIfam" id="TIGR00547">
    <property type="entry name" value="lolA"/>
    <property type="match status" value="1"/>
</dbReference>
<comment type="subcellular location">
    <subcellularLocation>
        <location evidence="1 10">Periplasm</location>
    </subcellularLocation>
</comment>
<dbReference type="RefSeq" id="WP_099859750.1">
    <property type="nucleotide sequence ID" value="NZ_PEOG01000006.1"/>
</dbReference>
<dbReference type="Gene3D" id="2.50.20.10">
    <property type="entry name" value="Lipoprotein localisation LolA/LolB/LppX"/>
    <property type="match status" value="1"/>
</dbReference>
<comment type="caution">
    <text evidence="11">The sequence shown here is derived from an EMBL/GenBank/DDBJ whole genome shotgun (WGS) entry which is preliminary data.</text>
</comment>
<evidence type="ECO:0000256" key="9">
    <source>
        <dbReference type="ARBA" id="ARBA00023186"/>
    </source>
</evidence>
<feature type="signal peptide" evidence="10">
    <location>
        <begin position="1"/>
        <end position="35"/>
    </location>
</feature>
<evidence type="ECO:0000313" key="12">
    <source>
        <dbReference type="Proteomes" id="UP000231501"/>
    </source>
</evidence>
<evidence type="ECO:0000256" key="5">
    <source>
        <dbReference type="ARBA" id="ARBA00022448"/>
    </source>
</evidence>
<dbReference type="CDD" id="cd16325">
    <property type="entry name" value="LolA"/>
    <property type="match status" value="1"/>
</dbReference>
<dbReference type="InterPro" id="IPR018323">
    <property type="entry name" value="OM_lipoprot_carrier_LolA_Pbac"/>
</dbReference>
<keyword evidence="8 10" id="KW-0653">Protein transport</keyword>
<name>A0A2G9CES5_9BURK</name>
<reference evidence="11 12" key="1">
    <citation type="submission" date="2017-11" db="EMBL/GenBank/DDBJ databases">
        <title>Draft genome sequence of Mitsuaria sp. HWN-4.</title>
        <authorList>
            <person name="Gundlapally S.R."/>
        </authorList>
    </citation>
    <scope>NUCLEOTIDE SEQUENCE [LARGE SCALE GENOMIC DNA]</scope>
    <source>
        <strain evidence="11 12">HWN-4</strain>
    </source>
</reference>
<evidence type="ECO:0000256" key="7">
    <source>
        <dbReference type="ARBA" id="ARBA00022764"/>
    </source>
</evidence>
<keyword evidence="9 10" id="KW-0143">Chaperone</keyword>
<feature type="chain" id="PRO_5013976494" description="Outer-membrane lipoprotein carrier protein" evidence="10">
    <location>
        <begin position="36"/>
        <end position="219"/>
    </location>
</feature>
<organism evidence="11 12">
    <name type="scientific">Roseateles chitinivorans</name>
    <dbReference type="NCBI Taxonomy" id="2917965"/>
    <lineage>
        <taxon>Bacteria</taxon>
        <taxon>Pseudomonadati</taxon>
        <taxon>Pseudomonadota</taxon>
        <taxon>Betaproteobacteria</taxon>
        <taxon>Burkholderiales</taxon>
        <taxon>Sphaerotilaceae</taxon>
        <taxon>Roseateles</taxon>
    </lineage>
</organism>
<dbReference type="InterPro" id="IPR029046">
    <property type="entry name" value="LolA/LolB/LppX"/>
</dbReference>
<dbReference type="SUPFAM" id="SSF89392">
    <property type="entry name" value="Prokaryotic lipoproteins and lipoprotein localization factors"/>
    <property type="match status" value="1"/>
</dbReference>
<comment type="function">
    <text evidence="10">Participates in the translocation of lipoproteins from the inner membrane to the outer membrane. Only forms a complex with a lipoprotein if the residue after the N-terminal Cys is not an aspartate (The Asp acts as a targeting signal to indicate that the lipoprotein should stay in the inner membrane).</text>
</comment>
<keyword evidence="6 10" id="KW-0732">Signal</keyword>
<dbReference type="InterPro" id="IPR004564">
    <property type="entry name" value="OM_lipoprot_carrier_LolA-like"/>
</dbReference>
<accession>A0A2G9CES5</accession>
<dbReference type="EMBL" id="PEOG01000006">
    <property type="protein sequence ID" value="PIM54948.1"/>
    <property type="molecule type" value="Genomic_DNA"/>
</dbReference>
<dbReference type="GO" id="GO:0042597">
    <property type="term" value="C:periplasmic space"/>
    <property type="evidence" value="ECO:0007669"/>
    <property type="project" value="UniProtKB-SubCell"/>
</dbReference>
<gene>
    <name evidence="10 11" type="primary">lolA</name>
    <name evidence="11" type="ORF">CS062_01750</name>
</gene>
<evidence type="ECO:0000256" key="2">
    <source>
        <dbReference type="ARBA" id="ARBA00007615"/>
    </source>
</evidence>
<dbReference type="GO" id="GO:0044874">
    <property type="term" value="P:lipoprotein localization to outer membrane"/>
    <property type="evidence" value="ECO:0007669"/>
    <property type="project" value="UniProtKB-UniRule"/>
</dbReference>
<evidence type="ECO:0000256" key="3">
    <source>
        <dbReference type="ARBA" id="ARBA00011245"/>
    </source>
</evidence>
<sequence length="219" mass="23485" precursor="true">MTHSLLSLPVRGLRAALSRGLAGAALLGAAAMAHADGVSALQQFVTEVKSGRASFTQTVTAPDGKRKKTTTGTFEFQRPNQFRFAYAKPAEQLIVADGKEVWIYDPDLQQATVRQMDQALGATPVSLLAGGDLSRDFTLKALPAANGLDWVQATPRRNDSGLQSLKLGFKGRELSALEIVDGFGQQSVMQFSAVEPNAKVSAERFRFTPPPGTDIARQP</sequence>
<comment type="similarity">
    <text evidence="2 10">Belongs to the LolA family.</text>
</comment>
<dbReference type="AlphaFoldDB" id="A0A2G9CES5"/>
<protein>
    <recommendedName>
        <fullName evidence="4 10">Outer-membrane lipoprotein carrier protein</fullName>
    </recommendedName>
</protein>
<evidence type="ECO:0000256" key="10">
    <source>
        <dbReference type="HAMAP-Rule" id="MF_00240"/>
    </source>
</evidence>
<evidence type="ECO:0000313" key="11">
    <source>
        <dbReference type="EMBL" id="PIM54948.1"/>
    </source>
</evidence>
<evidence type="ECO:0000256" key="8">
    <source>
        <dbReference type="ARBA" id="ARBA00022927"/>
    </source>
</evidence>
<keyword evidence="12" id="KW-1185">Reference proteome</keyword>
<keyword evidence="7 10" id="KW-0574">Periplasm</keyword>
<dbReference type="GO" id="GO:0042953">
    <property type="term" value="P:lipoprotein transport"/>
    <property type="evidence" value="ECO:0007669"/>
    <property type="project" value="InterPro"/>
</dbReference>
<dbReference type="PANTHER" id="PTHR35869">
    <property type="entry name" value="OUTER-MEMBRANE LIPOPROTEIN CARRIER PROTEIN"/>
    <property type="match status" value="1"/>
</dbReference>
<evidence type="ECO:0000256" key="6">
    <source>
        <dbReference type="ARBA" id="ARBA00022729"/>
    </source>
</evidence>
<dbReference type="Proteomes" id="UP000231501">
    <property type="component" value="Unassembled WGS sequence"/>
</dbReference>
<keyword evidence="11" id="KW-0449">Lipoprotein</keyword>
<dbReference type="OrthoDB" id="9787361at2"/>
<evidence type="ECO:0000256" key="1">
    <source>
        <dbReference type="ARBA" id="ARBA00004418"/>
    </source>
</evidence>
<dbReference type="Pfam" id="PF03548">
    <property type="entry name" value="LolA"/>
    <property type="match status" value="1"/>
</dbReference>
<keyword evidence="5 10" id="KW-0813">Transport</keyword>